<evidence type="ECO:0000256" key="3">
    <source>
        <dbReference type="HAMAP-Rule" id="MF_00649"/>
    </source>
</evidence>
<protein>
    <recommendedName>
        <fullName evidence="3">DNA gyrase inhibitor YacG</fullName>
    </recommendedName>
</protein>
<dbReference type="RefSeq" id="WP_084409081.1">
    <property type="nucleotide sequence ID" value="NZ_FWXR01000003.1"/>
</dbReference>
<dbReference type="Proteomes" id="UP000192656">
    <property type="component" value="Unassembled WGS sequence"/>
</dbReference>
<evidence type="ECO:0000256" key="2">
    <source>
        <dbReference type="ARBA" id="ARBA00022833"/>
    </source>
</evidence>
<feature type="binding site" evidence="3">
    <location>
        <position position="32"/>
    </location>
    <ligand>
        <name>Zn(2+)</name>
        <dbReference type="ChEBI" id="CHEBI:29105"/>
    </ligand>
</feature>
<name>A0A1W2A0P6_9HYPH</name>
<dbReference type="EMBL" id="FWXR01000003">
    <property type="protein sequence ID" value="SMC54224.1"/>
    <property type="molecule type" value="Genomic_DNA"/>
</dbReference>
<dbReference type="InterPro" id="IPR013088">
    <property type="entry name" value="Znf_NHR/GATA"/>
</dbReference>
<dbReference type="Gene3D" id="3.30.50.10">
    <property type="entry name" value="Erythroid Transcription Factor GATA-1, subunit A"/>
    <property type="match status" value="1"/>
</dbReference>
<evidence type="ECO:0000313" key="5">
    <source>
        <dbReference type="Proteomes" id="UP000192656"/>
    </source>
</evidence>
<accession>A0A1W2A0P6</accession>
<dbReference type="GO" id="GO:0008657">
    <property type="term" value="F:DNA topoisomerase type II (double strand cut, ATP-hydrolyzing) inhibitor activity"/>
    <property type="evidence" value="ECO:0007669"/>
    <property type="project" value="UniProtKB-UniRule"/>
</dbReference>
<dbReference type="InterPro" id="IPR005584">
    <property type="entry name" value="DNA_gyrase_inhibitor_YacG"/>
</dbReference>
<dbReference type="PANTHER" id="PTHR36150:SF1">
    <property type="entry name" value="DNA GYRASE INHIBITOR YACG"/>
    <property type="match status" value="1"/>
</dbReference>
<gene>
    <name evidence="3" type="primary">yacG</name>
    <name evidence="4" type="ORF">SAMN06297251_103274</name>
</gene>
<comment type="subunit">
    <text evidence="3">Interacts with GyrB.</text>
</comment>
<evidence type="ECO:0000256" key="1">
    <source>
        <dbReference type="ARBA" id="ARBA00022723"/>
    </source>
</evidence>
<comment type="cofactor">
    <cofactor evidence="3">
        <name>Zn(2+)</name>
        <dbReference type="ChEBI" id="CHEBI:29105"/>
    </cofactor>
    <text evidence="3">Binds 1 zinc ion.</text>
</comment>
<keyword evidence="2 3" id="KW-0862">Zinc</keyword>
<sequence>MSGDNAKVTPLRPKRRCPECGRAADRVHFPFCSDRCKSVDLNRWLSGRYVIPGPAVSSDQGHDAED</sequence>
<dbReference type="SUPFAM" id="SSF57716">
    <property type="entry name" value="Glucocorticoid receptor-like (DNA-binding domain)"/>
    <property type="match status" value="1"/>
</dbReference>
<dbReference type="OrthoDB" id="9809663at2"/>
<evidence type="ECO:0000313" key="4">
    <source>
        <dbReference type="EMBL" id="SMC54224.1"/>
    </source>
</evidence>
<dbReference type="NCBIfam" id="NF002362">
    <property type="entry name" value="PRK01343.1"/>
    <property type="match status" value="1"/>
</dbReference>
<reference evidence="4 5" key="1">
    <citation type="submission" date="2017-04" db="EMBL/GenBank/DDBJ databases">
        <authorList>
            <person name="Afonso C.L."/>
            <person name="Miller P.J."/>
            <person name="Scott M.A."/>
            <person name="Spackman E."/>
            <person name="Goraichik I."/>
            <person name="Dimitrov K.M."/>
            <person name="Suarez D.L."/>
            <person name="Swayne D.E."/>
        </authorList>
    </citation>
    <scope>NUCLEOTIDE SEQUENCE [LARGE SCALE GENOMIC DNA]</scope>
    <source>
        <strain evidence="4 5">CGMCC 1.10972</strain>
    </source>
</reference>
<dbReference type="PANTHER" id="PTHR36150">
    <property type="entry name" value="DNA GYRASE INHIBITOR YACG"/>
    <property type="match status" value="1"/>
</dbReference>
<keyword evidence="1 3" id="KW-0479">Metal-binding</keyword>
<dbReference type="AlphaFoldDB" id="A0A1W2A0P6"/>
<feature type="binding site" evidence="3">
    <location>
        <position position="36"/>
    </location>
    <ligand>
        <name>Zn(2+)</name>
        <dbReference type="ChEBI" id="CHEBI:29105"/>
    </ligand>
</feature>
<dbReference type="Pfam" id="PF03884">
    <property type="entry name" value="YacG"/>
    <property type="match status" value="1"/>
</dbReference>
<dbReference type="HAMAP" id="MF_00649">
    <property type="entry name" value="DNA_gyrase_inhibitor_YacG"/>
    <property type="match status" value="1"/>
</dbReference>
<comment type="similarity">
    <text evidence="3">Belongs to the DNA gyrase inhibitor YacG family.</text>
</comment>
<dbReference type="GO" id="GO:0008270">
    <property type="term" value="F:zinc ion binding"/>
    <property type="evidence" value="ECO:0007669"/>
    <property type="project" value="UniProtKB-UniRule"/>
</dbReference>
<proteinExistence type="inferred from homology"/>
<feature type="binding site" evidence="3">
    <location>
        <position position="20"/>
    </location>
    <ligand>
        <name>Zn(2+)</name>
        <dbReference type="ChEBI" id="CHEBI:29105"/>
    </ligand>
</feature>
<dbReference type="GO" id="GO:0006355">
    <property type="term" value="P:regulation of DNA-templated transcription"/>
    <property type="evidence" value="ECO:0007669"/>
    <property type="project" value="InterPro"/>
</dbReference>
<organism evidence="4 5">
    <name type="scientific">Fulvimarina manganoxydans</name>
    <dbReference type="NCBI Taxonomy" id="937218"/>
    <lineage>
        <taxon>Bacteria</taxon>
        <taxon>Pseudomonadati</taxon>
        <taxon>Pseudomonadota</taxon>
        <taxon>Alphaproteobacteria</taxon>
        <taxon>Hyphomicrobiales</taxon>
        <taxon>Aurantimonadaceae</taxon>
        <taxon>Fulvimarina</taxon>
    </lineage>
</organism>
<keyword evidence="5" id="KW-1185">Reference proteome</keyword>
<comment type="function">
    <text evidence="3">Inhibits all the catalytic activities of DNA gyrase by preventing its interaction with DNA. Acts by binding directly to the C-terminal domain of GyrB, which probably disrupts DNA binding by the gyrase.</text>
</comment>
<feature type="binding site" evidence="3">
    <location>
        <position position="17"/>
    </location>
    <ligand>
        <name>Zn(2+)</name>
        <dbReference type="ChEBI" id="CHEBI:29105"/>
    </ligand>
</feature>
<dbReference type="STRING" id="937218.SAMN06297251_103274"/>